<dbReference type="InterPro" id="IPR036237">
    <property type="entry name" value="Xyl_isomerase-like_sf"/>
</dbReference>
<dbReference type="GO" id="GO:0016853">
    <property type="term" value="F:isomerase activity"/>
    <property type="evidence" value="ECO:0007669"/>
    <property type="project" value="UniProtKB-KW"/>
</dbReference>
<dbReference type="Pfam" id="PF01261">
    <property type="entry name" value="AP_endonuc_2"/>
    <property type="match status" value="1"/>
</dbReference>
<evidence type="ECO:0000259" key="1">
    <source>
        <dbReference type="Pfam" id="PF01261"/>
    </source>
</evidence>
<dbReference type="SUPFAM" id="SSF51658">
    <property type="entry name" value="Xylose isomerase-like"/>
    <property type="match status" value="1"/>
</dbReference>
<sequence length="260" mass="29998">MKNFKSKIAAQMYSVRKEFAEDAEGTLRRLREIGFEAVQLDGMRGNDPLKVAALLKKYHFQVAGMHIKHERFFNDVDGIIEEVYLFGCKTIFDKYIDDDEQNEQGYRKTKATLLEVAQKLSPLGFRVGIHNPEYDYNHLVDGRKVIDFITDPVNGICIYPEPDTYWMTIAGENPVETIKKYSGRAPILHLKDYQSGYDLNDMENNLIEVGSGEIDMKSVVQWGEENGVEYYCVEQDYSRIGIFESLKIGFDYLVSLEREL</sequence>
<dbReference type="Gene3D" id="3.20.20.150">
    <property type="entry name" value="Divalent-metal-dependent TIM barrel enzymes"/>
    <property type="match status" value="1"/>
</dbReference>
<accession>A0A852TAL4</accession>
<dbReference type="InterPro" id="IPR050312">
    <property type="entry name" value="IolE/XylAMocC-like"/>
</dbReference>
<keyword evidence="2" id="KW-0413">Isomerase</keyword>
<dbReference type="PANTHER" id="PTHR12110">
    <property type="entry name" value="HYDROXYPYRUVATE ISOMERASE"/>
    <property type="match status" value="1"/>
</dbReference>
<organism evidence="2 3">
    <name type="scientific">Neobacillus niacini</name>
    <dbReference type="NCBI Taxonomy" id="86668"/>
    <lineage>
        <taxon>Bacteria</taxon>
        <taxon>Bacillati</taxon>
        <taxon>Bacillota</taxon>
        <taxon>Bacilli</taxon>
        <taxon>Bacillales</taxon>
        <taxon>Bacillaceae</taxon>
        <taxon>Neobacillus</taxon>
    </lineage>
</organism>
<dbReference type="AlphaFoldDB" id="A0A852TAL4"/>
<proteinExistence type="predicted"/>
<dbReference type="InterPro" id="IPR013022">
    <property type="entry name" value="Xyl_isomerase-like_TIM-brl"/>
</dbReference>
<dbReference type="PANTHER" id="PTHR12110:SF41">
    <property type="entry name" value="INOSOSE DEHYDRATASE"/>
    <property type="match status" value="1"/>
</dbReference>
<protein>
    <submittedName>
        <fullName evidence="2">Sugar phosphate isomerase/epimerase</fullName>
    </submittedName>
</protein>
<dbReference type="EMBL" id="JACCBX010000005">
    <property type="protein sequence ID" value="NYE05822.1"/>
    <property type="molecule type" value="Genomic_DNA"/>
</dbReference>
<name>A0A852TAL4_9BACI</name>
<dbReference type="Proteomes" id="UP000548423">
    <property type="component" value="Unassembled WGS sequence"/>
</dbReference>
<feature type="domain" description="Xylose isomerase-like TIM barrel" evidence="1">
    <location>
        <begin position="28"/>
        <end position="222"/>
    </location>
</feature>
<reference evidence="3" key="1">
    <citation type="submission" date="2020-07" db="EMBL/GenBank/DDBJ databases">
        <authorList>
            <person name="Partida-Martinez L."/>
            <person name="Huntemann M."/>
            <person name="Clum A."/>
            <person name="Wang J."/>
            <person name="Palaniappan K."/>
            <person name="Ritter S."/>
            <person name="Chen I.-M."/>
            <person name="Stamatis D."/>
            <person name="Reddy T."/>
            <person name="O'Malley R."/>
            <person name="Daum C."/>
            <person name="Shapiro N."/>
            <person name="Ivanova N."/>
            <person name="Kyrpides N."/>
            <person name="Woyke T."/>
        </authorList>
    </citation>
    <scope>NUCLEOTIDE SEQUENCE [LARGE SCALE GENOMIC DNA]</scope>
    <source>
        <strain evidence="3">AT2.8</strain>
    </source>
</reference>
<gene>
    <name evidence="2" type="ORF">F4694_002597</name>
</gene>
<evidence type="ECO:0000313" key="3">
    <source>
        <dbReference type="Proteomes" id="UP000548423"/>
    </source>
</evidence>
<reference evidence="3" key="2">
    <citation type="submission" date="2020-08" db="EMBL/GenBank/DDBJ databases">
        <title>The Agave Microbiome: Exploring the role of microbial communities in plant adaptations to desert environments.</title>
        <authorList>
            <person name="Partida-Martinez L.P."/>
        </authorList>
    </citation>
    <scope>NUCLEOTIDE SEQUENCE [LARGE SCALE GENOMIC DNA]</scope>
    <source>
        <strain evidence="3">AT2.8</strain>
    </source>
</reference>
<comment type="caution">
    <text evidence="2">The sequence shown here is derived from an EMBL/GenBank/DDBJ whole genome shotgun (WGS) entry which is preliminary data.</text>
</comment>
<evidence type="ECO:0000313" key="2">
    <source>
        <dbReference type="EMBL" id="NYE05822.1"/>
    </source>
</evidence>